<dbReference type="Proteomes" id="UP000244037">
    <property type="component" value="Unassembled WGS sequence"/>
</dbReference>
<organism evidence="2 3">
    <name type="scientific">Rhodovulum kholense</name>
    <dbReference type="NCBI Taxonomy" id="453584"/>
    <lineage>
        <taxon>Bacteria</taxon>
        <taxon>Pseudomonadati</taxon>
        <taxon>Pseudomonadota</taxon>
        <taxon>Alphaproteobacteria</taxon>
        <taxon>Rhodobacterales</taxon>
        <taxon>Paracoccaceae</taxon>
        <taxon>Rhodovulum</taxon>
    </lineage>
</organism>
<protein>
    <submittedName>
        <fullName evidence="2">Putative tellurite resistance protein B-like protein</fullName>
    </submittedName>
</protein>
<dbReference type="InterPro" id="IPR007791">
    <property type="entry name" value="DjlA_N"/>
</dbReference>
<dbReference type="RefSeq" id="WP_108027302.1">
    <property type="nucleotide sequence ID" value="NZ_QAYC01000007.1"/>
</dbReference>
<comment type="caution">
    <text evidence="2">The sequence shown here is derived from an EMBL/GenBank/DDBJ whole genome shotgun (WGS) entry which is preliminary data.</text>
</comment>
<dbReference type="Pfam" id="PF05099">
    <property type="entry name" value="TerB"/>
    <property type="match status" value="1"/>
</dbReference>
<evidence type="ECO:0000259" key="1">
    <source>
        <dbReference type="Pfam" id="PF05099"/>
    </source>
</evidence>
<dbReference type="Gene3D" id="1.10.3680.10">
    <property type="entry name" value="TerB-like"/>
    <property type="match status" value="1"/>
</dbReference>
<dbReference type="InterPro" id="IPR029024">
    <property type="entry name" value="TerB-like"/>
</dbReference>
<proteinExistence type="predicted"/>
<sequence>MFADFLNRLIGPDPDRLDDPDARLALAALLVRIARTDGDYAREEAERISRILAARYALSPDQALELRSRAETLEAQAPDTVRFTRAIKDAVPYEHREGVVEALWEVVLADGVRDDEEDGLLRLVANLLGVNDRDSALARQRAEAKHAG</sequence>
<feature type="domain" description="Co-chaperone DjlA N-terminal" evidence="1">
    <location>
        <begin position="23"/>
        <end position="140"/>
    </location>
</feature>
<evidence type="ECO:0000313" key="3">
    <source>
        <dbReference type="Proteomes" id="UP000244037"/>
    </source>
</evidence>
<accession>A0A8E3AQI8</accession>
<reference evidence="2 3" key="1">
    <citation type="submission" date="2018-04" db="EMBL/GenBank/DDBJ databases">
        <title>Genomic Encyclopedia of Archaeal and Bacterial Type Strains, Phase II (KMG-II): from individual species to whole genera.</title>
        <authorList>
            <person name="Goeker M."/>
        </authorList>
    </citation>
    <scope>NUCLEOTIDE SEQUENCE [LARGE SCALE GENOMIC DNA]</scope>
    <source>
        <strain evidence="2 3">DSM 19783</strain>
    </source>
</reference>
<gene>
    <name evidence="2" type="ORF">C8N38_107192</name>
</gene>
<dbReference type="OrthoDB" id="5402150at2"/>
<name>A0A8E3AQI8_9RHOB</name>
<dbReference type="CDD" id="cd07313">
    <property type="entry name" value="terB_like_2"/>
    <property type="match status" value="1"/>
</dbReference>
<dbReference type="SUPFAM" id="SSF158682">
    <property type="entry name" value="TerB-like"/>
    <property type="match status" value="1"/>
</dbReference>
<evidence type="ECO:0000313" key="2">
    <source>
        <dbReference type="EMBL" id="PTW49670.1"/>
    </source>
</evidence>
<dbReference type="AlphaFoldDB" id="A0A8E3AQI8"/>
<dbReference type="EMBL" id="QAYC01000007">
    <property type="protein sequence ID" value="PTW49670.1"/>
    <property type="molecule type" value="Genomic_DNA"/>
</dbReference>
<keyword evidence="3" id="KW-1185">Reference proteome</keyword>